<feature type="transmembrane region" description="Helical" evidence="2">
    <location>
        <begin position="205"/>
        <end position="228"/>
    </location>
</feature>
<evidence type="ECO:0000256" key="1">
    <source>
        <dbReference type="SAM" id="Coils"/>
    </source>
</evidence>
<feature type="coiled-coil region" evidence="1">
    <location>
        <begin position="46"/>
        <end position="80"/>
    </location>
</feature>
<keyword evidence="1" id="KW-0175">Coiled coil</keyword>
<protein>
    <submittedName>
        <fullName evidence="3">Uncharacterized protein</fullName>
    </submittedName>
</protein>
<feature type="transmembrane region" description="Helical" evidence="2">
    <location>
        <begin position="172"/>
        <end position="193"/>
    </location>
</feature>
<organism evidence="3 4">
    <name type="scientific">Winogradskya consettensis</name>
    <dbReference type="NCBI Taxonomy" id="113560"/>
    <lineage>
        <taxon>Bacteria</taxon>
        <taxon>Bacillati</taxon>
        <taxon>Actinomycetota</taxon>
        <taxon>Actinomycetes</taxon>
        <taxon>Micromonosporales</taxon>
        <taxon>Micromonosporaceae</taxon>
        <taxon>Winogradskya</taxon>
    </lineage>
</organism>
<gene>
    <name evidence="3" type="ORF">Aco04nite_65070</name>
</gene>
<dbReference type="Proteomes" id="UP000680865">
    <property type="component" value="Unassembled WGS sequence"/>
</dbReference>
<keyword evidence="2" id="KW-0472">Membrane</keyword>
<feature type="transmembrane region" description="Helical" evidence="2">
    <location>
        <begin position="139"/>
        <end position="160"/>
    </location>
</feature>
<evidence type="ECO:0000313" key="4">
    <source>
        <dbReference type="Proteomes" id="UP000680865"/>
    </source>
</evidence>
<dbReference type="EMBL" id="BOQP01000038">
    <property type="protein sequence ID" value="GIM79354.1"/>
    <property type="molecule type" value="Genomic_DNA"/>
</dbReference>
<dbReference type="AlphaFoldDB" id="A0A919SXA0"/>
<evidence type="ECO:0000313" key="3">
    <source>
        <dbReference type="EMBL" id="GIM79354.1"/>
    </source>
</evidence>
<keyword evidence="2" id="KW-1133">Transmembrane helix</keyword>
<dbReference type="RefSeq" id="WP_213001032.1">
    <property type="nucleotide sequence ID" value="NZ_BAAATW010000025.1"/>
</dbReference>
<name>A0A919SXA0_9ACTN</name>
<sequence>MTPGDTDGVLERRTPDYRSVVRKLTNLDDEAATHRGEAHAWHDTRAAEADEAVRTAATRVRAAEQEVTTARRRLEEVDADVRGLWAEFAHHTGRLADRFGGPPQPQIPRQRDREPADYLQEAAATAAWKPTVKPLKAASITYAALGALGGAVGLAAWSLIRWAGHRSGGDLATGLPVVALIVALLGPILAVVTAKRVADRGDTPLDASSVATVLISALITAGLILAIVRNTTTGGA</sequence>
<accession>A0A919SXA0</accession>
<proteinExistence type="predicted"/>
<evidence type="ECO:0000256" key="2">
    <source>
        <dbReference type="SAM" id="Phobius"/>
    </source>
</evidence>
<reference evidence="3" key="1">
    <citation type="submission" date="2021-03" db="EMBL/GenBank/DDBJ databases">
        <title>Whole genome shotgun sequence of Actinoplanes consettensis NBRC 14913.</title>
        <authorList>
            <person name="Komaki H."/>
            <person name="Tamura T."/>
        </authorList>
    </citation>
    <scope>NUCLEOTIDE SEQUENCE</scope>
    <source>
        <strain evidence="3">NBRC 14913</strain>
    </source>
</reference>
<keyword evidence="4" id="KW-1185">Reference proteome</keyword>
<keyword evidence="2" id="KW-0812">Transmembrane</keyword>
<comment type="caution">
    <text evidence="3">The sequence shown here is derived from an EMBL/GenBank/DDBJ whole genome shotgun (WGS) entry which is preliminary data.</text>
</comment>